<evidence type="ECO:0000313" key="2">
    <source>
        <dbReference type="Proteomes" id="UP001419268"/>
    </source>
</evidence>
<proteinExistence type="predicted"/>
<dbReference type="Proteomes" id="UP001419268">
    <property type="component" value="Unassembled WGS sequence"/>
</dbReference>
<organism evidence="1 2">
    <name type="scientific">Stephania cephalantha</name>
    <dbReference type="NCBI Taxonomy" id="152367"/>
    <lineage>
        <taxon>Eukaryota</taxon>
        <taxon>Viridiplantae</taxon>
        <taxon>Streptophyta</taxon>
        <taxon>Embryophyta</taxon>
        <taxon>Tracheophyta</taxon>
        <taxon>Spermatophyta</taxon>
        <taxon>Magnoliopsida</taxon>
        <taxon>Ranunculales</taxon>
        <taxon>Menispermaceae</taxon>
        <taxon>Menispermoideae</taxon>
        <taxon>Cissampelideae</taxon>
        <taxon>Stephania</taxon>
    </lineage>
</organism>
<dbReference type="AlphaFoldDB" id="A0AAP0F521"/>
<evidence type="ECO:0000313" key="1">
    <source>
        <dbReference type="EMBL" id="KAK9100779.1"/>
    </source>
</evidence>
<reference evidence="1 2" key="1">
    <citation type="submission" date="2024-01" db="EMBL/GenBank/DDBJ databases">
        <title>Genome assemblies of Stephania.</title>
        <authorList>
            <person name="Yang L."/>
        </authorList>
    </citation>
    <scope>NUCLEOTIDE SEQUENCE [LARGE SCALE GENOMIC DNA]</scope>
    <source>
        <strain evidence="1">JXDWG</strain>
        <tissue evidence="1">Leaf</tissue>
    </source>
</reference>
<name>A0AAP0F521_9MAGN</name>
<comment type="caution">
    <text evidence="1">The sequence shown here is derived from an EMBL/GenBank/DDBJ whole genome shotgun (WGS) entry which is preliminary data.</text>
</comment>
<protein>
    <submittedName>
        <fullName evidence="1">Uncharacterized protein</fullName>
    </submittedName>
</protein>
<gene>
    <name evidence="1" type="ORF">Scep_024209</name>
</gene>
<dbReference type="EMBL" id="JBBNAG010000010">
    <property type="protein sequence ID" value="KAK9100779.1"/>
    <property type="molecule type" value="Genomic_DNA"/>
</dbReference>
<accession>A0AAP0F521</accession>
<sequence>MHMWSRMFNGNSYRHAIISKCLRLKFSALSRRMVLIGLSGNCALNLMICAKSLANATLRVESKQTCDHLVDASIKTMKYRMVHSEDE</sequence>
<keyword evidence="2" id="KW-1185">Reference proteome</keyword>